<dbReference type="EMBL" id="CP016020">
    <property type="protein sequence ID" value="APH04213.1"/>
    <property type="molecule type" value="Genomic_DNA"/>
</dbReference>
<organism evidence="2 3">
    <name type="scientific">Bacillus weihaiensis</name>
    <dbReference type="NCBI Taxonomy" id="1547283"/>
    <lineage>
        <taxon>Bacteria</taxon>
        <taxon>Bacillati</taxon>
        <taxon>Bacillota</taxon>
        <taxon>Bacilli</taxon>
        <taxon>Bacillales</taxon>
        <taxon>Bacillaceae</taxon>
        <taxon>Bacillus</taxon>
    </lineage>
</organism>
<proteinExistence type="predicted"/>
<dbReference type="STRING" id="1547283.A9C19_05360"/>
<keyword evidence="1" id="KW-0812">Transmembrane</keyword>
<protein>
    <submittedName>
        <fullName evidence="2">Uncharacterized protein</fullName>
    </submittedName>
</protein>
<dbReference type="Proteomes" id="UP000181936">
    <property type="component" value="Chromosome"/>
</dbReference>
<accession>A0A1L3MPD7</accession>
<evidence type="ECO:0000256" key="1">
    <source>
        <dbReference type="SAM" id="Phobius"/>
    </source>
</evidence>
<sequence length="575" mass="63872">MKNEKGQTLLTVMVVSLIFTVLGLTIVAASINSNERTGVRIDEVELTTNATKVLNEGIAKFTKSINSLELNKINLSSLDSQIAQEITKLNSDITVTDISAEEPFNIDTTKYYTRIFELSYKVQNDGDRAHIARVIKRKVYLSPTPSFLNYAIGSGPDGKVYLNGASYVNGDVFSGDLYTSNIAQYEDVNKEKINQQNTLYPRVDGNIYLKKSLNNVSLPLSSNEYKDDFHTDSNNLTVNLDLSEFVHVNFPGTMSQVFNRLSTGFQDDMFSTPTNVHLAIEQLITNCKNGVASTCNQTAELLPISPLSESPDYSALVSKLTSSNAKTYIYYANNSGAIIDPLKVPTPPLFIEQDVKMANDSWLIVHGDLIVRPINKTIILQGNIIVTGDLIISGDEENDETPENDNLLVDSTIYVLGQSEISNTNINGYEQKQLVLLSKEQLLVNRINEFKLNDGTIEKLDAFFYTEKSAELYGVGSLFLIEGGIFARDNLTINSIKQNEIKKSFNSADTINLKNSIDPTSLQNRSTEKSRFQVEHNLKVLADQIDALPRVDHYLVILDEPTIENAPYDEPAATP</sequence>
<dbReference type="RefSeq" id="WP_072579006.1">
    <property type="nucleotide sequence ID" value="NZ_CP016020.1"/>
</dbReference>
<name>A0A1L3MPD7_9BACI</name>
<keyword evidence="1" id="KW-1133">Transmembrane helix</keyword>
<dbReference type="AlphaFoldDB" id="A0A1L3MPD7"/>
<keyword evidence="1" id="KW-0472">Membrane</keyword>
<reference evidence="2 3" key="1">
    <citation type="journal article" date="2016" name="Sci. Rep.">
        <title>Complete genome sequence and transcriptomic analysis of a novel marine strain Bacillus weihaiensis reveals the mechanism of brown algae degradation.</title>
        <authorList>
            <person name="Zhu Y."/>
            <person name="Chen P."/>
            <person name="Bao Y."/>
            <person name="Men Y."/>
            <person name="Zeng Y."/>
            <person name="Yang J."/>
            <person name="Sun J."/>
            <person name="Sun Y."/>
        </authorList>
    </citation>
    <scope>NUCLEOTIDE SEQUENCE [LARGE SCALE GENOMIC DNA]</scope>
    <source>
        <strain evidence="2 3">Alg07</strain>
    </source>
</reference>
<keyword evidence="3" id="KW-1185">Reference proteome</keyword>
<dbReference type="KEGG" id="bwh:A9C19_05360"/>
<feature type="transmembrane region" description="Helical" evidence="1">
    <location>
        <begin position="9"/>
        <end position="31"/>
    </location>
</feature>
<evidence type="ECO:0000313" key="2">
    <source>
        <dbReference type="EMBL" id="APH04213.1"/>
    </source>
</evidence>
<evidence type="ECO:0000313" key="3">
    <source>
        <dbReference type="Proteomes" id="UP000181936"/>
    </source>
</evidence>
<dbReference type="OrthoDB" id="2349072at2"/>
<gene>
    <name evidence="2" type="ORF">A9C19_05360</name>
</gene>